<evidence type="ECO:0000313" key="8">
    <source>
        <dbReference type="EMBL" id="EFM65453.1"/>
    </source>
</evidence>
<organism evidence="8 9">
    <name type="scientific">Peptostreptococcus stomatis DSM 17678</name>
    <dbReference type="NCBI Taxonomy" id="596315"/>
    <lineage>
        <taxon>Bacteria</taxon>
        <taxon>Bacillati</taxon>
        <taxon>Bacillota</taxon>
        <taxon>Clostridia</taxon>
        <taxon>Peptostreptococcales</taxon>
        <taxon>Peptostreptococcaceae</taxon>
        <taxon>Peptostreptococcus</taxon>
    </lineage>
</organism>
<evidence type="ECO:0000256" key="6">
    <source>
        <dbReference type="SAM" id="Coils"/>
    </source>
</evidence>
<dbReference type="PANTHER" id="PTHR34138">
    <property type="entry name" value="CELL SHAPE-DETERMINING PROTEIN MREC"/>
    <property type="match status" value="1"/>
</dbReference>
<name>E0E0V9_9FIRM</name>
<evidence type="ECO:0000313" key="9">
    <source>
        <dbReference type="Proteomes" id="UP000003244"/>
    </source>
</evidence>
<dbReference type="InterPro" id="IPR055342">
    <property type="entry name" value="MreC_beta-barrel_core"/>
</dbReference>
<dbReference type="Proteomes" id="UP000003244">
    <property type="component" value="Unassembled WGS sequence"/>
</dbReference>
<dbReference type="InterPro" id="IPR042177">
    <property type="entry name" value="Cell/Rod_1"/>
</dbReference>
<accession>E0E0V9</accession>
<dbReference type="OrthoDB" id="9792313at2"/>
<dbReference type="AlphaFoldDB" id="E0E0V9"/>
<evidence type="ECO:0000256" key="1">
    <source>
        <dbReference type="ARBA" id="ARBA00009369"/>
    </source>
</evidence>
<dbReference type="Pfam" id="PF04085">
    <property type="entry name" value="MreC"/>
    <property type="match status" value="1"/>
</dbReference>
<evidence type="ECO:0000259" key="7">
    <source>
        <dbReference type="Pfam" id="PF04085"/>
    </source>
</evidence>
<evidence type="ECO:0000256" key="2">
    <source>
        <dbReference type="ARBA" id="ARBA00013855"/>
    </source>
</evidence>
<dbReference type="InterPro" id="IPR007221">
    <property type="entry name" value="MreC"/>
</dbReference>
<gene>
    <name evidence="8" type="primary">mreC</name>
    <name evidence="8" type="ORF">HMPREF0634_0807</name>
</gene>
<protein>
    <recommendedName>
        <fullName evidence="2 5">Cell shape-determining protein MreC</fullName>
    </recommendedName>
    <alternativeName>
        <fullName evidence="4 5">Cell shape protein MreC</fullName>
    </alternativeName>
</protein>
<evidence type="ECO:0000256" key="3">
    <source>
        <dbReference type="ARBA" id="ARBA00022960"/>
    </source>
</evidence>
<evidence type="ECO:0000256" key="5">
    <source>
        <dbReference type="PIRNR" id="PIRNR038471"/>
    </source>
</evidence>
<dbReference type="Gene3D" id="2.40.10.340">
    <property type="entry name" value="Rod shape-determining protein MreC, domain 1"/>
    <property type="match status" value="1"/>
</dbReference>
<evidence type="ECO:0000256" key="4">
    <source>
        <dbReference type="ARBA" id="ARBA00032089"/>
    </source>
</evidence>
<comment type="function">
    <text evidence="5">Involved in formation and maintenance of cell shape.</text>
</comment>
<dbReference type="GO" id="GO:0005886">
    <property type="term" value="C:plasma membrane"/>
    <property type="evidence" value="ECO:0007669"/>
    <property type="project" value="TreeGrafter"/>
</dbReference>
<dbReference type="PIRSF" id="PIRSF038471">
    <property type="entry name" value="MreC"/>
    <property type="match status" value="1"/>
</dbReference>
<dbReference type="EMBL" id="ADGQ01000001">
    <property type="protein sequence ID" value="EFM65453.1"/>
    <property type="molecule type" value="Genomic_DNA"/>
</dbReference>
<feature type="domain" description="Rod shape-determining protein MreC beta-barrel core" evidence="7">
    <location>
        <begin position="132"/>
        <end position="287"/>
    </location>
</feature>
<feature type="coiled-coil region" evidence="6">
    <location>
        <begin position="82"/>
        <end position="109"/>
    </location>
</feature>
<dbReference type="STRING" id="596315.HMPREF0634_0807"/>
<comment type="caution">
    <text evidence="8">The sequence shown here is derived from an EMBL/GenBank/DDBJ whole genome shotgun (WGS) entry which is preliminary data.</text>
</comment>
<keyword evidence="6" id="KW-0175">Coiled coil</keyword>
<dbReference type="eggNOG" id="COG1792">
    <property type="taxonomic scope" value="Bacteria"/>
</dbReference>
<dbReference type="InterPro" id="IPR042175">
    <property type="entry name" value="Cell/Rod_MreC_2"/>
</dbReference>
<dbReference type="GO" id="GO:0008360">
    <property type="term" value="P:regulation of cell shape"/>
    <property type="evidence" value="ECO:0007669"/>
    <property type="project" value="UniProtKB-KW"/>
</dbReference>
<dbReference type="NCBIfam" id="TIGR00219">
    <property type="entry name" value="mreC"/>
    <property type="match status" value="1"/>
</dbReference>
<keyword evidence="3 5" id="KW-0133">Cell shape</keyword>
<proteinExistence type="inferred from homology"/>
<comment type="similarity">
    <text evidence="1 5">Belongs to the MreC family.</text>
</comment>
<reference evidence="8 9" key="1">
    <citation type="submission" date="2010-08" db="EMBL/GenBank/DDBJ databases">
        <authorList>
            <person name="Harkins D.M."/>
            <person name="Madupu R."/>
            <person name="Durkin A.S."/>
            <person name="Torralba M."/>
            <person name="Methe B."/>
            <person name="Sutton G.G."/>
            <person name="Nelson K.E."/>
        </authorList>
    </citation>
    <scope>NUCLEOTIDE SEQUENCE [LARGE SCALE GENOMIC DNA]</scope>
    <source>
        <strain evidence="8 9">DSM 17678</strain>
    </source>
</reference>
<sequence>MKLEKDNRKKLSIKTILATIVVVLIVAITASSLSNAGRLGAVEGKSPISAFYIVGKHLNNVVVGVGNFFGDLVSFRSNSKIVKDLKSENDKLKQKIIDMESDVDKLDSLERLKKSLNYVSTDQRNSLVSASIIGKNNGDWYKSFVIDAGAGDGVKRDSIVINGQGVVGIVYSVSNHYSKAISLIDSRASVSFKLARKNDYKGVVTTSSIVGSADFTNTDKLLQGYLFDPKSDVKKGDLLVTSGLGLYPENIPIGTITSVTYDKNKSMKTIKIRPGVDFKNIDNVSIIPPRKVQ</sequence>
<dbReference type="Gene3D" id="2.40.10.350">
    <property type="entry name" value="Rod shape-determining protein MreC, domain 2"/>
    <property type="match status" value="1"/>
</dbReference>
<dbReference type="PANTHER" id="PTHR34138:SF1">
    <property type="entry name" value="CELL SHAPE-DETERMINING PROTEIN MREC"/>
    <property type="match status" value="1"/>
</dbReference>
<keyword evidence="9" id="KW-1185">Reference proteome</keyword>